<feature type="domain" description="Glycosyltransferase subfamily 4-like N-terminal" evidence="3">
    <location>
        <begin position="11"/>
        <end position="164"/>
    </location>
</feature>
<dbReference type="Pfam" id="PF13439">
    <property type="entry name" value="Glyco_transf_4"/>
    <property type="match status" value="1"/>
</dbReference>
<dbReference type="Pfam" id="PF13692">
    <property type="entry name" value="Glyco_trans_1_4"/>
    <property type="match status" value="1"/>
</dbReference>
<evidence type="ECO:0000256" key="1">
    <source>
        <dbReference type="ARBA" id="ARBA00022676"/>
    </source>
</evidence>
<dbReference type="SUPFAM" id="SSF53756">
    <property type="entry name" value="UDP-Glycosyltransferase/glycogen phosphorylase"/>
    <property type="match status" value="1"/>
</dbReference>
<keyword evidence="1" id="KW-0328">Glycosyltransferase</keyword>
<evidence type="ECO:0000313" key="5">
    <source>
        <dbReference type="Proteomes" id="UP000291758"/>
    </source>
</evidence>
<dbReference type="PANTHER" id="PTHR46401:SF2">
    <property type="entry name" value="GLYCOSYLTRANSFERASE WBBK-RELATED"/>
    <property type="match status" value="1"/>
</dbReference>
<protein>
    <submittedName>
        <fullName evidence="4">Glycosyltransferase family 1 protein</fullName>
    </submittedName>
</protein>
<dbReference type="GO" id="GO:0009103">
    <property type="term" value="P:lipopolysaccharide biosynthetic process"/>
    <property type="evidence" value="ECO:0007669"/>
    <property type="project" value="TreeGrafter"/>
</dbReference>
<dbReference type="Proteomes" id="UP000291758">
    <property type="component" value="Chromosome"/>
</dbReference>
<evidence type="ECO:0000313" key="4">
    <source>
        <dbReference type="EMBL" id="QAY64822.1"/>
    </source>
</evidence>
<dbReference type="Gene3D" id="3.40.50.2000">
    <property type="entry name" value="Glycogen Phosphorylase B"/>
    <property type="match status" value="2"/>
</dbReference>
<organism evidence="4 5">
    <name type="scientific">Xylanimonas allomyrinae</name>
    <dbReference type="NCBI Taxonomy" id="2509459"/>
    <lineage>
        <taxon>Bacteria</taxon>
        <taxon>Bacillati</taxon>
        <taxon>Actinomycetota</taxon>
        <taxon>Actinomycetes</taxon>
        <taxon>Micrococcales</taxon>
        <taxon>Promicromonosporaceae</taxon>
        <taxon>Xylanimonas</taxon>
    </lineage>
</organism>
<accession>A0A4P6EPV1</accession>
<dbReference type="AlphaFoldDB" id="A0A4P6EPV1"/>
<proteinExistence type="predicted"/>
<dbReference type="GO" id="GO:0016757">
    <property type="term" value="F:glycosyltransferase activity"/>
    <property type="evidence" value="ECO:0007669"/>
    <property type="project" value="UniProtKB-KW"/>
</dbReference>
<dbReference type="OrthoDB" id="9801609at2"/>
<dbReference type="PANTHER" id="PTHR46401">
    <property type="entry name" value="GLYCOSYLTRANSFERASE WBBK-RELATED"/>
    <property type="match status" value="1"/>
</dbReference>
<gene>
    <name evidence="4" type="ORF">ET495_09060</name>
</gene>
<keyword evidence="5" id="KW-1185">Reference proteome</keyword>
<sequence length="366" mass="39778">MTVEQLWQPVPGGSGTYIRELAAELAERGDVVLTGVRARGSDDDLRGLPGSMTLRRSRLPRAVLYEAWTRWRRPAVPGPRPAVLHATTWAVPPRTAPMTVTIHDVAFRRSPEHFTRRGVSFFERALEIARREADSIVVPSIATREDCVAAGIDPARIHVAPHGVTAHSVDDAQVAAFRGRHRIERPYVMWCGAIEPRKNLGVLLEAFAGVVGDTDLDLVLVGPDGWGRAADDLRARLDTLPAERVHVLGALSWRELHEAYAAAHVFCFPSLWEGFGMPVLEAQAHGVPVVTSRATAMEEVGGEGVVLIDPRDPHDVAAGLREAAGPRHAALSAAGQVNASRYTWARSAERHIGAYRAALDHAGERA</sequence>
<dbReference type="InterPro" id="IPR028098">
    <property type="entry name" value="Glyco_trans_4-like_N"/>
</dbReference>
<keyword evidence="2 4" id="KW-0808">Transferase</keyword>
<dbReference type="EMBL" id="CP035495">
    <property type="protein sequence ID" value="QAY64822.1"/>
    <property type="molecule type" value="Genomic_DNA"/>
</dbReference>
<evidence type="ECO:0000259" key="3">
    <source>
        <dbReference type="Pfam" id="PF13439"/>
    </source>
</evidence>
<name>A0A4P6EPV1_9MICO</name>
<dbReference type="CDD" id="cd03809">
    <property type="entry name" value="GT4_MtfB-like"/>
    <property type="match status" value="1"/>
</dbReference>
<evidence type="ECO:0000256" key="2">
    <source>
        <dbReference type="ARBA" id="ARBA00022679"/>
    </source>
</evidence>
<dbReference type="KEGG" id="xyl:ET495_09060"/>
<reference evidence="4 5" key="1">
    <citation type="submission" date="2019-01" db="EMBL/GenBank/DDBJ databases">
        <title>Genome sequencing of strain 2JSPR-7.</title>
        <authorList>
            <person name="Heo J."/>
            <person name="Kim S.-J."/>
            <person name="Kim J.-S."/>
            <person name="Hong S.-B."/>
            <person name="Kwon S.-W."/>
        </authorList>
    </citation>
    <scope>NUCLEOTIDE SEQUENCE [LARGE SCALE GENOMIC DNA]</scope>
    <source>
        <strain evidence="4 5">2JSPR-7</strain>
    </source>
</reference>